<keyword evidence="3" id="KW-1185">Reference proteome</keyword>
<dbReference type="InterPro" id="IPR036396">
    <property type="entry name" value="Cyt_P450_sf"/>
</dbReference>
<dbReference type="AlphaFoldDB" id="A0ABD1DI65"/>
<keyword evidence="1" id="KW-0503">Monooxygenase</keyword>
<evidence type="ECO:0008006" key="4">
    <source>
        <dbReference type="Google" id="ProtNLM"/>
    </source>
</evidence>
<evidence type="ECO:0000313" key="2">
    <source>
        <dbReference type="EMBL" id="KAL1398084.1"/>
    </source>
</evidence>
<name>A0ABD1DI65_CULPP</name>
<gene>
    <name evidence="2" type="ORF">pipiens_002429</name>
</gene>
<protein>
    <recommendedName>
        <fullName evidence="4">Cytochrome P450</fullName>
    </recommendedName>
</protein>
<reference evidence="2 3" key="1">
    <citation type="submission" date="2024-05" db="EMBL/GenBank/DDBJ databases">
        <title>Culex pipiens pipiens assembly and annotation.</title>
        <authorList>
            <person name="Alout H."/>
            <person name="Durand T."/>
        </authorList>
    </citation>
    <scope>NUCLEOTIDE SEQUENCE [LARGE SCALE GENOMIC DNA]</scope>
    <source>
        <strain evidence="2">HA-2024</strain>
        <tissue evidence="2">Whole body</tissue>
    </source>
</reference>
<dbReference type="GO" id="GO:0004497">
    <property type="term" value="F:monooxygenase activity"/>
    <property type="evidence" value="ECO:0007669"/>
    <property type="project" value="UniProtKB-KW"/>
</dbReference>
<evidence type="ECO:0000313" key="3">
    <source>
        <dbReference type="Proteomes" id="UP001562425"/>
    </source>
</evidence>
<sequence>MLFEVLLSIVGALLLVQYLKYLWATRYIQKITPCLPKALYPIVGHIPMLCGLDSEGIFSAMANAFRHVDHLGRMMIGPLPVILINHPETLEAVLTSERMLNKPYFYDFMEVSDGIFGMRELRHLVSAKDNPSFGFDIHTYISKCNLDTIFNTTMGCNNIDEAGKKEYLHRLEV</sequence>
<organism evidence="2 3">
    <name type="scientific">Culex pipiens pipiens</name>
    <name type="common">Northern house mosquito</name>
    <dbReference type="NCBI Taxonomy" id="38569"/>
    <lineage>
        <taxon>Eukaryota</taxon>
        <taxon>Metazoa</taxon>
        <taxon>Ecdysozoa</taxon>
        <taxon>Arthropoda</taxon>
        <taxon>Hexapoda</taxon>
        <taxon>Insecta</taxon>
        <taxon>Pterygota</taxon>
        <taxon>Neoptera</taxon>
        <taxon>Endopterygota</taxon>
        <taxon>Diptera</taxon>
        <taxon>Nematocera</taxon>
        <taxon>Culicoidea</taxon>
        <taxon>Culicidae</taxon>
        <taxon>Culicinae</taxon>
        <taxon>Culicini</taxon>
        <taxon>Culex</taxon>
        <taxon>Culex</taxon>
    </lineage>
</organism>
<dbReference type="Gene3D" id="1.10.630.10">
    <property type="entry name" value="Cytochrome P450"/>
    <property type="match status" value="1"/>
</dbReference>
<keyword evidence="1" id="KW-0560">Oxidoreductase</keyword>
<proteinExistence type="predicted"/>
<dbReference type="EMBL" id="JBEHCU010006032">
    <property type="protein sequence ID" value="KAL1398084.1"/>
    <property type="molecule type" value="Genomic_DNA"/>
</dbReference>
<accession>A0ABD1DI65</accession>
<evidence type="ECO:0000256" key="1">
    <source>
        <dbReference type="ARBA" id="ARBA00023033"/>
    </source>
</evidence>
<dbReference type="SUPFAM" id="SSF48264">
    <property type="entry name" value="Cytochrome P450"/>
    <property type="match status" value="1"/>
</dbReference>
<comment type="caution">
    <text evidence="2">The sequence shown here is derived from an EMBL/GenBank/DDBJ whole genome shotgun (WGS) entry which is preliminary data.</text>
</comment>
<dbReference type="Proteomes" id="UP001562425">
    <property type="component" value="Unassembled WGS sequence"/>
</dbReference>